<sequence length="101" mass="11358">MTSEPRNAEMGYVGWGCVDLGYGVKGFGHSKDSFCVFVARGFLTTSRSLEFLDERKVCPQSSLSHFVAPEIVTVNVWFSNEFDYTLQSIFPSVLIFLSILF</sequence>
<dbReference type="AlphaFoldDB" id="A0A7S4DNU5"/>
<name>A0A7S4DNU5_9EUKA</name>
<proteinExistence type="predicted"/>
<reference evidence="1" key="1">
    <citation type="submission" date="2021-01" db="EMBL/GenBank/DDBJ databases">
        <authorList>
            <person name="Corre E."/>
            <person name="Pelletier E."/>
            <person name="Niang G."/>
            <person name="Scheremetjew M."/>
            <person name="Finn R."/>
            <person name="Kale V."/>
            <person name="Holt S."/>
            <person name="Cochrane G."/>
            <person name="Meng A."/>
            <person name="Brown T."/>
            <person name="Cohen L."/>
        </authorList>
    </citation>
    <scope>NUCLEOTIDE SEQUENCE</scope>
    <source>
        <strain evidence="1">CCCM811</strain>
    </source>
</reference>
<organism evidence="1">
    <name type="scientific">Lotharella globosa</name>
    <dbReference type="NCBI Taxonomy" id="91324"/>
    <lineage>
        <taxon>Eukaryota</taxon>
        <taxon>Sar</taxon>
        <taxon>Rhizaria</taxon>
        <taxon>Cercozoa</taxon>
        <taxon>Chlorarachniophyceae</taxon>
        <taxon>Lotharella</taxon>
    </lineage>
</organism>
<protein>
    <submittedName>
        <fullName evidence="1">Uncharacterized protein</fullName>
    </submittedName>
</protein>
<gene>
    <name evidence="1" type="ORF">LGLO00237_LOCUS12441</name>
</gene>
<accession>A0A7S4DNU5</accession>
<evidence type="ECO:0000313" key="1">
    <source>
        <dbReference type="EMBL" id="CAE0660854.1"/>
    </source>
</evidence>
<dbReference type="EMBL" id="HBIV01017099">
    <property type="protein sequence ID" value="CAE0660854.1"/>
    <property type="molecule type" value="Transcribed_RNA"/>
</dbReference>